<dbReference type="SUPFAM" id="SSF54001">
    <property type="entry name" value="Cysteine proteinases"/>
    <property type="match status" value="1"/>
</dbReference>
<evidence type="ECO:0000256" key="4">
    <source>
        <dbReference type="SAM" id="MobiDB-lite"/>
    </source>
</evidence>
<keyword evidence="2" id="KW-0645">Protease</keyword>
<organism evidence="6 7">
    <name type="scientific">Cavenderia fasciculata</name>
    <name type="common">Slime mold</name>
    <name type="synonym">Dictyostelium fasciculatum</name>
    <dbReference type="NCBI Taxonomy" id="261658"/>
    <lineage>
        <taxon>Eukaryota</taxon>
        <taxon>Amoebozoa</taxon>
        <taxon>Evosea</taxon>
        <taxon>Eumycetozoa</taxon>
        <taxon>Dictyostelia</taxon>
        <taxon>Acytosteliales</taxon>
        <taxon>Cavenderiaceae</taxon>
        <taxon>Cavenderia</taxon>
    </lineage>
</organism>
<evidence type="ECO:0000256" key="1">
    <source>
        <dbReference type="ARBA" id="ARBA00005234"/>
    </source>
</evidence>
<dbReference type="InterPro" id="IPR003653">
    <property type="entry name" value="Peptidase_C48_C"/>
</dbReference>
<feature type="domain" description="Ubiquitin-like protease family profile" evidence="5">
    <location>
        <begin position="1"/>
        <end position="85"/>
    </location>
</feature>
<dbReference type="GO" id="GO:0006508">
    <property type="term" value="P:proteolysis"/>
    <property type="evidence" value="ECO:0007669"/>
    <property type="project" value="UniProtKB-KW"/>
</dbReference>
<feature type="region of interest" description="Disordered" evidence="4">
    <location>
        <begin position="93"/>
        <end position="122"/>
    </location>
</feature>
<name>F4PZZ5_CACFS</name>
<dbReference type="KEGG" id="dfa:DFA_02648"/>
<dbReference type="GeneID" id="14870866"/>
<dbReference type="PROSITE" id="PS50600">
    <property type="entry name" value="ULP_PROTEASE"/>
    <property type="match status" value="1"/>
</dbReference>
<gene>
    <name evidence="6" type="ORF">DFA_02648</name>
</gene>
<dbReference type="Gene3D" id="3.40.395.10">
    <property type="entry name" value="Adenoviral Proteinase, Chain A"/>
    <property type="match status" value="1"/>
</dbReference>
<dbReference type="GO" id="GO:0008234">
    <property type="term" value="F:cysteine-type peptidase activity"/>
    <property type="evidence" value="ECO:0007669"/>
    <property type="project" value="InterPro"/>
</dbReference>
<dbReference type="RefSeq" id="XP_004357371.1">
    <property type="nucleotide sequence ID" value="XM_004357315.1"/>
</dbReference>
<accession>F4PZZ5</accession>
<dbReference type="OrthoDB" id="18759at2759"/>
<dbReference type="Proteomes" id="UP000007797">
    <property type="component" value="Unassembled WGS sequence"/>
</dbReference>
<dbReference type="EMBL" id="GL883017">
    <property type="protein sequence ID" value="EGG18909.1"/>
    <property type="molecule type" value="Genomic_DNA"/>
</dbReference>
<evidence type="ECO:0000313" key="7">
    <source>
        <dbReference type="Proteomes" id="UP000007797"/>
    </source>
</evidence>
<proteinExistence type="inferred from homology"/>
<dbReference type="Pfam" id="PF02902">
    <property type="entry name" value="Peptidase_C48"/>
    <property type="match status" value="1"/>
</dbReference>
<feature type="compositionally biased region" description="Basic and acidic residues" evidence="4">
    <location>
        <begin position="111"/>
        <end position="122"/>
    </location>
</feature>
<dbReference type="InterPro" id="IPR038765">
    <property type="entry name" value="Papain-like_cys_pep_sf"/>
</dbReference>
<dbReference type="AlphaFoldDB" id="F4PZZ5"/>
<evidence type="ECO:0000256" key="2">
    <source>
        <dbReference type="ARBA" id="ARBA00022670"/>
    </source>
</evidence>
<reference evidence="7" key="1">
    <citation type="journal article" date="2011" name="Genome Res.">
        <title>Phylogeny-wide analysis of social amoeba genomes highlights ancient origins for complex intercellular communication.</title>
        <authorList>
            <person name="Heidel A.J."/>
            <person name="Lawal H.M."/>
            <person name="Felder M."/>
            <person name="Schilde C."/>
            <person name="Helps N.R."/>
            <person name="Tunggal B."/>
            <person name="Rivero F."/>
            <person name="John U."/>
            <person name="Schleicher M."/>
            <person name="Eichinger L."/>
            <person name="Platzer M."/>
            <person name="Noegel A.A."/>
            <person name="Schaap P."/>
            <person name="Gloeckner G."/>
        </authorList>
    </citation>
    <scope>NUCLEOTIDE SEQUENCE [LARGE SCALE GENOMIC DNA]</scope>
    <source>
        <strain evidence="7">SH3</strain>
    </source>
</reference>
<keyword evidence="3" id="KW-0378">Hydrolase</keyword>
<evidence type="ECO:0000256" key="3">
    <source>
        <dbReference type="ARBA" id="ARBA00022801"/>
    </source>
</evidence>
<feature type="compositionally biased region" description="Basic and acidic residues" evidence="4">
    <location>
        <begin position="93"/>
        <end position="103"/>
    </location>
</feature>
<comment type="similarity">
    <text evidence="1">Belongs to the peptidase C48 family.</text>
</comment>
<evidence type="ECO:0000313" key="6">
    <source>
        <dbReference type="EMBL" id="EGG18909.1"/>
    </source>
</evidence>
<sequence>MNLDPHNKPGSHWIAVYIDADKDKSVEYYDSFGQEPTDDFMKQLKDLIDEINPDYYLKFKLNKVIDQSSNSTTCGYHAIKFLLNRYNGNEEKLKRRQVKDERSNTLQSKVNRKENRRIGRDD</sequence>
<evidence type="ECO:0000259" key="5">
    <source>
        <dbReference type="PROSITE" id="PS50600"/>
    </source>
</evidence>
<protein>
    <recommendedName>
        <fullName evidence="5">Ubiquitin-like protease family profile domain-containing protein</fullName>
    </recommendedName>
</protein>
<keyword evidence="7" id="KW-1185">Reference proteome</keyword>